<evidence type="ECO:0000313" key="2">
    <source>
        <dbReference type="Proteomes" id="UP000281406"/>
    </source>
</evidence>
<dbReference type="AlphaFoldDB" id="A0A3N0YGX9"/>
<dbReference type="EMBL" id="RJVU01042552">
    <property type="protein sequence ID" value="ROL45505.1"/>
    <property type="molecule type" value="Genomic_DNA"/>
</dbReference>
<gene>
    <name evidence="1" type="ORF">DPX16_9008</name>
</gene>
<dbReference type="Proteomes" id="UP000281406">
    <property type="component" value="Unassembled WGS sequence"/>
</dbReference>
<evidence type="ECO:0000313" key="1">
    <source>
        <dbReference type="EMBL" id="ROL45505.1"/>
    </source>
</evidence>
<keyword evidence="2" id="KW-1185">Reference proteome</keyword>
<proteinExistence type="predicted"/>
<comment type="caution">
    <text evidence="1">The sequence shown here is derived from an EMBL/GenBank/DDBJ whole genome shotgun (WGS) entry which is preliminary data.</text>
</comment>
<accession>A0A3N0YGX9</accession>
<name>A0A3N0YGX9_ANAGA</name>
<organism evidence="1 2">
    <name type="scientific">Anabarilius grahami</name>
    <name type="common">Kanglang fish</name>
    <name type="synonym">Barilius grahami</name>
    <dbReference type="NCBI Taxonomy" id="495550"/>
    <lineage>
        <taxon>Eukaryota</taxon>
        <taxon>Metazoa</taxon>
        <taxon>Chordata</taxon>
        <taxon>Craniata</taxon>
        <taxon>Vertebrata</taxon>
        <taxon>Euteleostomi</taxon>
        <taxon>Actinopterygii</taxon>
        <taxon>Neopterygii</taxon>
        <taxon>Teleostei</taxon>
        <taxon>Ostariophysi</taxon>
        <taxon>Cypriniformes</taxon>
        <taxon>Xenocyprididae</taxon>
        <taxon>Xenocypridinae</taxon>
        <taxon>Xenocypridinae incertae sedis</taxon>
        <taxon>Anabarilius</taxon>
    </lineage>
</organism>
<sequence length="136" mass="15492">MEVLMINQNEEPAQRLAGSAEVRIEGAHEHPSETYNDEWDTLRSHGLNGQAYTAAIEKGEITAKAWQESCAPNDVFGLELSGDEEQEKHPITLNQCISANQGEEHDCEYCGEKGGQMVLYFQHQLFLRYSHRNFFF</sequence>
<protein>
    <submittedName>
        <fullName evidence="1">Uncharacterized protein</fullName>
    </submittedName>
</protein>
<reference evidence="1 2" key="1">
    <citation type="submission" date="2018-10" db="EMBL/GenBank/DDBJ databases">
        <title>Genome assembly for a Yunnan-Guizhou Plateau 3E fish, Anabarilius grahami (Regan), and its evolutionary and genetic applications.</title>
        <authorList>
            <person name="Jiang W."/>
        </authorList>
    </citation>
    <scope>NUCLEOTIDE SEQUENCE [LARGE SCALE GENOMIC DNA]</scope>
    <source>
        <strain evidence="1">AG-KIZ</strain>
        <tissue evidence="1">Muscle</tissue>
    </source>
</reference>